<dbReference type="SUPFAM" id="SSF56003">
    <property type="entry name" value="Molybdenum cofactor-binding domain"/>
    <property type="match status" value="2"/>
</dbReference>
<keyword evidence="3" id="KW-1185">Reference proteome</keyword>
<dbReference type="PROSITE" id="PS51318">
    <property type="entry name" value="TAT"/>
    <property type="match status" value="1"/>
</dbReference>
<dbReference type="Pfam" id="PF02738">
    <property type="entry name" value="MoCoBD_1"/>
    <property type="match status" value="1"/>
</dbReference>
<dbReference type="InterPro" id="IPR046867">
    <property type="entry name" value="AldOxase/xan_DH_MoCoBD2"/>
</dbReference>
<dbReference type="HOGENOM" id="CLU_013917_0_1_6"/>
<dbReference type="EMBL" id="CP000155">
    <property type="protein sequence ID" value="ABC31719.1"/>
    <property type="molecule type" value="Genomic_DNA"/>
</dbReference>
<gene>
    <name evidence="2" type="ordered locus">HCH_05036</name>
</gene>
<dbReference type="Gene3D" id="3.30.365.10">
    <property type="entry name" value="Aldehyde oxidase/xanthine dehydrogenase, molybdopterin binding domain"/>
    <property type="match status" value="4"/>
</dbReference>
<feature type="domain" description="Aldehyde oxidase/xanthine dehydrogenase a/b hammerhead" evidence="1">
    <location>
        <begin position="208"/>
        <end position="286"/>
    </location>
</feature>
<dbReference type="InterPro" id="IPR052516">
    <property type="entry name" value="N-heterocyclic_Hydroxylase"/>
</dbReference>
<evidence type="ECO:0000259" key="1">
    <source>
        <dbReference type="SMART" id="SM01008"/>
    </source>
</evidence>
<organism evidence="2 3">
    <name type="scientific">Hahella chejuensis (strain KCTC 2396)</name>
    <dbReference type="NCBI Taxonomy" id="349521"/>
    <lineage>
        <taxon>Bacteria</taxon>
        <taxon>Pseudomonadati</taxon>
        <taxon>Pseudomonadota</taxon>
        <taxon>Gammaproteobacteria</taxon>
        <taxon>Oceanospirillales</taxon>
        <taxon>Hahellaceae</taxon>
        <taxon>Hahella</taxon>
    </lineage>
</organism>
<dbReference type="KEGG" id="hch:HCH_05036"/>
<sequence>METIALSRRDLLRASVSVGGGLLVALQLPGCASLPQGTEAGSLRPNAWLEITPDNRIILTLDRVEMGQGTYTGMCTLLAEELDVDPAAIEVVFAPVDSAYEQPDFGMQITGGSASLSSNWVRLREAGAMGRAMLVAAAAQVWSVPTSSVIAENGVCRLRTADSSLTYGELAELAARQPAPANITLKSPEEYRYIGKYNQRLDASLKSFGRADFGIDVQLPDMLYAVMARAPAAGGTVRALDDREARNMPGVAAIIKVPRGVAVVADKYWRARQARDKLKIEWDSGELGALDTASVFDLYRQTLASESGDAVRSEGDAARALASTSDRITVEYRAPFLAHATMEPQNCTVWFRDGRCDVWAPTQGPDVARAVARRECGLSAADIHIHTTFIGGGFGRRLSQDFVGEAVSIAQHFDRPVKLIWSREEDIQHDLFRPASLHRLTAAFSPDGDALAWTHDIAAPRVIDHYAKEAAGAVAPGWAPQAMVRMAAGVAKMVTPDQSAYEGAEDLPYAIPHIRVRHMKADSGVPISYWRSVGHSFNAFVVESFIDELAHHAGQDPVAYRERLLRDHPRHRRVLRAAAQKADWNVPPAPGRARGVACHKSFGTYVAQVAEVSVENDAIRVHRVVCAVDCGLAVNPDTVIAQMQGGVIFGLTAALYGEITHTQGAVRQSNFHDYPVLRMNETPEIDVVLVGGDAAPTGVGEPGTPPIAPAVANAVFRLTGRRLRDLPLRLKT</sequence>
<reference evidence="2 3" key="1">
    <citation type="journal article" date="2005" name="Nucleic Acids Res.">
        <title>Genomic blueprint of Hahella chejuensis, a marine microbe producing an algicidal agent.</title>
        <authorList>
            <person name="Jeong H."/>
            <person name="Yim J.H."/>
            <person name="Lee C."/>
            <person name="Choi S.-H."/>
            <person name="Park Y.K."/>
            <person name="Yoon S.H."/>
            <person name="Hur C.-G."/>
            <person name="Kang H.-Y."/>
            <person name="Kim D."/>
            <person name="Lee H.H."/>
            <person name="Park K.H."/>
            <person name="Park S.-H."/>
            <person name="Park H.-S."/>
            <person name="Lee H.K."/>
            <person name="Oh T.K."/>
            <person name="Kim J.F."/>
        </authorList>
    </citation>
    <scope>NUCLEOTIDE SEQUENCE [LARGE SCALE GENOMIC DNA]</scope>
    <source>
        <strain evidence="2 3">KCTC 2396</strain>
    </source>
</reference>
<dbReference type="Gene3D" id="3.90.1170.50">
    <property type="entry name" value="Aldehyde oxidase/xanthine dehydrogenase, a/b hammerhead"/>
    <property type="match status" value="1"/>
</dbReference>
<dbReference type="InterPro" id="IPR037165">
    <property type="entry name" value="AldOxase/xan_DH_Mopterin-bd_sf"/>
</dbReference>
<dbReference type="InterPro" id="IPR006311">
    <property type="entry name" value="TAT_signal"/>
</dbReference>
<dbReference type="InterPro" id="IPR012368">
    <property type="entry name" value="OxRdtase_Mopterin-bd_su_IorB"/>
</dbReference>
<evidence type="ECO:0000313" key="2">
    <source>
        <dbReference type="EMBL" id="ABC31719.1"/>
    </source>
</evidence>
<dbReference type="STRING" id="349521.HCH_05036"/>
<protein>
    <submittedName>
        <fullName evidence="2">Aerobic-type carbon monoxide dehydrogenase large subunit CoxL/CutL-like protein</fullName>
    </submittedName>
</protein>
<dbReference type="InterPro" id="IPR000674">
    <property type="entry name" value="Ald_Oxase/Xan_DH_a/b"/>
</dbReference>
<dbReference type="eggNOG" id="COG1529">
    <property type="taxonomic scope" value="Bacteria"/>
</dbReference>
<dbReference type="PANTHER" id="PTHR47495:SF2">
    <property type="entry name" value="ALDEHYDE DEHYDROGENASE"/>
    <property type="match status" value="1"/>
</dbReference>
<dbReference type="Proteomes" id="UP000000238">
    <property type="component" value="Chromosome"/>
</dbReference>
<dbReference type="GO" id="GO:0016491">
    <property type="term" value="F:oxidoreductase activity"/>
    <property type="evidence" value="ECO:0007669"/>
    <property type="project" value="InterPro"/>
</dbReference>
<dbReference type="RefSeq" id="WP_011398784.1">
    <property type="nucleotide sequence ID" value="NC_007645.1"/>
</dbReference>
<dbReference type="PANTHER" id="PTHR47495">
    <property type="entry name" value="ALDEHYDE DEHYDROGENASE"/>
    <property type="match status" value="1"/>
</dbReference>
<proteinExistence type="predicted"/>
<dbReference type="AlphaFoldDB" id="Q2SCA5"/>
<accession>Q2SCA5</accession>
<dbReference type="SMART" id="SM01008">
    <property type="entry name" value="Ald_Xan_dh_C"/>
    <property type="match status" value="1"/>
</dbReference>
<dbReference type="InterPro" id="IPR008274">
    <property type="entry name" value="AldOxase/xan_DH_MoCoBD1"/>
</dbReference>
<name>Q2SCA5_HAHCH</name>
<dbReference type="PIRSF" id="PIRSF036389">
    <property type="entry name" value="IOR_B"/>
    <property type="match status" value="1"/>
</dbReference>
<evidence type="ECO:0000313" key="3">
    <source>
        <dbReference type="Proteomes" id="UP000000238"/>
    </source>
</evidence>
<dbReference type="Pfam" id="PF20256">
    <property type="entry name" value="MoCoBD_2"/>
    <property type="match status" value="2"/>
</dbReference>